<keyword evidence="1" id="KW-0812">Transmembrane</keyword>
<comment type="caution">
    <text evidence="2">The sequence shown here is derived from an EMBL/GenBank/DDBJ whole genome shotgun (WGS) entry which is preliminary data.</text>
</comment>
<gene>
    <name evidence="2" type="ORF">G0L88_17925</name>
</gene>
<feature type="transmembrane region" description="Helical" evidence="1">
    <location>
        <begin position="83"/>
        <end position="105"/>
    </location>
</feature>
<keyword evidence="1" id="KW-0472">Membrane</keyword>
<name>A0A707WSH1_SALTM</name>
<reference evidence="2" key="1">
    <citation type="journal article" date="2018" name="Genome Biol.">
        <title>SKESA: strategic k-mer extension for scrupulous assemblies.</title>
        <authorList>
            <person name="Souvorov A."/>
            <person name="Agarwala R."/>
            <person name="Lipman D.J."/>
        </authorList>
    </citation>
    <scope>NUCLEOTIDE SEQUENCE</scope>
    <source>
        <strain evidence="2">CO122</strain>
    </source>
</reference>
<feature type="transmembrane region" description="Helical" evidence="1">
    <location>
        <begin position="131"/>
        <end position="154"/>
    </location>
</feature>
<dbReference type="AlphaFoldDB" id="A0A707WSH1"/>
<dbReference type="EMBL" id="DAANJS010000027">
    <property type="protein sequence ID" value="HAD0181013.1"/>
    <property type="molecule type" value="Genomic_DNA"/>
</dbReference>
<proteinExistence type="predicted"/>
<organism evidence="2">
    <name type="scientific">Salmonella typhimurium</name>
    <dbReference type="NCBI Taxonomy" id="90371"/>
    <lineage>
        <taxon>Bacteria</taxon>
        <taxon>Pseudomonadati</taxon>
        <taxon>Pseudomonadota</taxon>
        <taxon>Gammaproteobacteria</taxon>
        <taxon>Enterobacterales</taxon>
        <taxon>Enterobacteriaceae</taxon>
        <taxon>Salmonella</taxon>
    </lineage>
</organism>
<evidence type="ECO:0000313" key="2">
    <source>
        <dbReference type="EMBL" id="HAD0181013.1"/>
    </source>
</evidence>
<evidence type="ECO:0000256" key="1">
    <source>
        <dbReference type="SAM" id="Phobius"/>
    </source>
</evidence>
<keyword evidence="1" id="KW-1133">Transmembrane helix</keyword>
<accession>A0A707WSH1</accession>
<protein>
    <submittedName>
        <fullName evidence="2">Uncharacterized protein</fullName>
    </submittedName>
</protein>
<reference evidence="2" key="2">
    <citation type="submission" date="2019-08" db="EMBL/GenBank/DDBJ databases">
        <authorList>
            <consortium name="NCBI Pathogen Detection Project"/>
        </authorList>
    </citation>
    <scope>NUCLEOTIDE SEQUENCE</scope>
    <source>
        <strain evidence="2">CO122</strain>
    </source>
</reference>
<sequence length="177" mass="20362">MNSEKKYRADADSLDRSLRVLCKSGCLEGREDIVLLLVRQGYQIERINRNSIDIISPTNEKLSLSGELYSANNNKKINKLENILWILFWLGIAATLISRCMWMVIFDAFTSPAQSEFWLSLPETVRTDLNMWGYLVPPLFFSVAFASLLMMGLIELARFVTAFFDWCRTLHLLKGVK</sequence>